<proteinExistence type="predicted"/>
<protein>
    <recommendedName>
        <fullName evidence="4">Phosphoadenosine phosphosulphate reductase domain-containing protein</fullName>
    </recommendedName>
</protein>
<evidence type="ECO:0008006" key="4">
    <source>
        <dbReference type="Google" id="ProtNLM"/>
    </source>
</evidence>
<name>A0AB73IKZ2_9BURK</name>
<evidence type="ECO:0000313" key="3">
    <source>
        <dbReference type="Proteomes" id="UP001229486"/>
    </source>
</evidence>
<dbReference type="EMBL" id="JAURTK010000012">
    <property type="protein sequence ID" value="MDP9650691.1"/>
    <property type="molecule type" value="Genomic_DNA"/>
</dbReference>
<gene>
    <name evidence="2" type="ORF">J2793_006165</name>
</gene>
<feature type="region of interest" description="Disordered" evidence="1">
    <location>
        <begin position="140"/>
        <end position="167"/>
    </location>
</feature>
<sequence>MFDEILTKIETAIAVLVELIKAGHPLCGTASGKDSTCAVILMLEAVRRVSAEQGRQPAHYVSTANTTIENVSVARHIETMLEEIDNFAADHMLDVTTHVTAPSLAMQFVVSTIGRGTLVRTPENGVRNGKRTRACATYGDRSNVNGAADTRTDSDAGASRSASHAEPSTILCERPLDALILLTLRVTANAARCI</sequence>
<reference evidence="2" key="1">
    <citation type="submission" date="2023-07" db="EMBL/GenBank/DDBJ databases">
        <title>Sorghum-associated microbial communities from plants grown in Nebraska, USA.</title>
        <authorList>
            <person name="Schachtman D."/>
        </authorList>
    </citation>
    <scope>NUCLEOTIDE SEQUENCE</scope>
    <source>
        <strain evidence="2">DS1061</strain>
    </source>
</reference>
<dbReference type="RefSeq" id="WP_392395508.1">
    <property type="nucleotide sequence ID" value="NZ_JAURTK010000012.1"/>
</dbReference>
<accession>A0AB73IKZ2</accession>
<comment type="caution">
    <text evidence="2">The sequence shown here is derived from an EMBL/GenBank/DDBJ whole genome shotgun (WGS) entry which is preliminary data.</text>
</comment>
<organism evidence="2 3">
    <name type="scientific">Paraburkholderia caledonica</name>
    <dbReference type="NCBI Taxonomy" id="134536"/>
    <lineage>
        <taxon>Bacteria</taxon>
        <taxon>Pseudomonadati</taxon>
        <taxon>Pseudomonadota</taxon>
        <taxon>Betaproteobacteria</taxon>
        <taxon>Burkholderiales</taxon>
        <taxon>Burkholderiaceae</taxon>
        <taxon>Paraburkholderia</taxon>
    </lineage>
</organism>
<dbReference type="AlphaFoldDB" id="A0AB73IKZ2"/>
<dbReference type="Proteomes" id="UP001229486">
    <property type="component" value="Unassembled WGS sequence"/>
</dbReference>
<evidence type="ECO:0000313" key="2">
    <source>
        <dbReference type="EMBL" id="MDP9650691.1"/>
    </source>
</evidence>
<evidence type="ECO:0000256" key="1">
    <source>
        <dbReference type="SAM" id="MobiDB-lite"/>
    </source>
</evidence>